<name>A0A7K0K1D5_9ACTO</name>
<gene>
    <name evidence="2" type="ORF">FYJ63_03045</name>
</gene>
<keyword evidence="3" id="KW-1185">Reference proteome</keyword>
<keyword evidence="1" id="KW-1133">Transmembrane helix</keyword>
<evidence type="ECO:0000313" key="3">
    <source>
        <dbReference type="Proteomes" id="UP000442535"/>
    </source>
</evidence>
<dbReference type="Proteomes" id="UP000442535">
    <property type="component" value="Unassembled WGS sequence"/>
</dbReference>
<proteinExistence type="predicted"/>
<comment type="caution">
    <text evidence="2">The sequence shown here is derived from an EMBL/GenBank/DDBJ whole genome shotgun (WGS) entry which is preliminary data.</text>
</comment>
<keyword evidence="1" id="KW-0812">Transmembrane</keyword>
<feature type="transmembrane region" description="Helical" evidence="1">
    <location>
        <begin position="29"/>
        <end position="48"/>
    </location>
</feature>
<reference evidence="2 3" key="1">
    <citation type="submission" date="2019-08" db="EMBL/GenBank/DDBJ databases">
        <title>In-depth cultivation of the pig gut microbiome towards novel bacterial diversity and tailored functional studies.</title>
        <authorList>
            <person name="Wylensek D."/>
            <person name="Hitch T.C.A."/>
            <person name="Clavel T."/>
        </authorList>
    </citation>
    <scope>NUCLEOTIDE SEQUENCE [LARGE SCALE GENOMIC DNA]</scope>
    <source>
        <strain evidence="2 3">RF-GAM-744-WT-7</strain>
    </source>
</reference>
<dbReference type="AlphaFoldDB" id="A0A7K0K1D5"/>
<evidence type="ECO:0000313" key="2">
    <source>
        <dbReference type="EMBL" id="MST49228.1"/>
    </source>
</evidence>
<dbReference type="EMBL" id="VUMY01000004">
    <property type="protein sequence ID" value="MST49228.1"/>
    <property type="molecule type" value="Genomic_DNA"/>
</dbReference>
<keyword evidence="1" id="KW-0472">Membrane</keyword>
<protein>
    <submittedName>
        <fullName evidence="2">Uncharacterized protein</fullName>
    </submittedName>
</protein>
<organism evidence="2 3">
    <name type="scientific">Mobiluncus porci</name>
    <dbReference type="NCBI Taxonomy" id="2652278"/>
    <lineage>
        <taxon>Bacteria</taxon>
        <taxon>Bacillati</taxon>
        <taxon>Actinomycetota</taxon>
        <taxon>Actinomycetes</taxon>
        <taxon>Actinomycetales</taxon>
        <taxon>Actinomycetaceae</taxon>
        <taxon>Mobiluncus</taxon>
    </lineage>
</organism>
<sequence>MFLARLVLGFTILAALTLGIVAVATGRDFASIGVGVLLVAAAAGYYTWTSRSVKRDLAANPRTGSEE</sequence>
<evidence type="ECO:0000256" key="1">
    <source>
        <dbReference type="SAM" id="Phobius"/>
    </source>
</evidence>
<accession>A0A7K0K1D5</accession>